<keyword evidence="1" id="KW-0343">GTPase activation</keyword>
<dbReference type="AlphaFoldDB" id="A0AA97JDU5"/>
<protein>
    <submittedName>
        <fullName evidence="7">Ras GTPase-activating protein nGAP-like</fullName>
    </submittedName>
</protein>
<evidence type="ECO:0000313" key="6">
    <source>
        <dbReference type="Proteomes" id="UP001190640"/>
    </source>
</evidence>
<dbReference type="InterPro" id="IPR035892">
    <property type="entry name" value="C2_domain_sf"/>
</dbReference>
<feature type="domain" description="Ras-GAP" evidence="5">
    <location>
        <begin position="341"/>
        <end position="533"/>
    </location>
</feature>
<organism evidence="6 7">
    <name type="scientific">Eublepharis macularius</name>
    <name type="common">Leopard gecko</name>
    <name type="synonym">Cyrtodactylus macularius</name>
    <dbReference type="NCBI Taxonomy" id="481883"/>
    <lineage>
        <taxon>Eukaryota</taxon>
        <taxon>Metazoa</taxon>
        <taxon>Chordata</taxon>
        <taxon>Craniata</taxon>
        <taxon>Vertebrata</taxon>
        <taxon>Euteleostomi</taxon>
        <taxon>Lepidosauria</taxon>
        <taxon>Squamata</taxon>
        <taxon>Bifurcata</taxon>
        <taxon>Gekkota</taxon>
        <taxon>Eublepharidae</taxon>
        <taxon>Eublepharinae</taxon>
        <taxon>Eublepharis</taxon>
    </lineage>
</organism>
<dbReference type="KEGG" id="emc:129330293"/>
<dbReference type="InterPro" id="IPR057606">
    <property type="entry name" value="SynGAP1-like_PH"/>
</dbReference>
<dbReference type="SUPFAM" id="SSF50729">
    <property type="entry name" value="PH domain-like"/>
    <property type="match status" value="1"/>
</dbReference>
<dbReference type="Gene3D" id="1.10.506.10">
    <property type="entry name" value="GTPase Activation - p120gap, domain 1"/>
    <property type="match status" value="2"/>
</dbReference>
<keyword evidence="2" id="KW-0597">Phosphoprotein</keyword>
<feature type="region of interest" description="Disordered" evidence="3">
    <location>
        <begin position="643"/>
        <end position="705"/>
    </location>
</feature>
<dbReference type="InterPro" id="IPR001936">
    <property type="entry name" value="RasGAP_dom"/>
</dbReference>
<dbReference type="PANTHER" id="PTHR10194:SF52">
    <property type="entry name" value="RAS GTPASE-ACTIVATING PROTEIN NGAP"/>
    <property type="match status" value="1"/>
</dbReference>
<evidence type="ECO:0000256" key="2">
    <source>
        <dbReference type="ARBA" id="ARBA00022553"/>
    </source>
</evidence>
<accession>A0AA97JDU5</accession>
<dbReference type="Gene3D" id="2.60.40.150">
    <property type="entry name" value="C2 domain"/>
    <property type="match status" value="1"/>
</dbReference>
<feature type="compositionally biased region" description="Pro residues" evidence="3">
    <location>
        <begin position="789"/>
        <end position="801"/>
    </location>
</feature>
<evidence type="ECO:0000313" key="7">
    <source>
        <dbReference type="RefSeq" id="XP_054836303.1"/>
    </source>
</evidence>
<dbReference type="InterPro" id="IPR008936">
    <property type="entry name" value="Rho_GTPase_activation_prot"/>
</dbReference>
<gene>
    <name evidence="7" type="primary">LOC129330293</name>
</gene>
<dbReference type="InterPro" id="IPR000008">
    <property type="entry name" value="C2_dom"/>
</dbReference>
<feature type="compositionally biased region" description="Basic and acidic residues" evidence="3">
    <location>
        <begin position="852"/>
        <end position="864"/>
    </location>
</feature>
<dbReference type="RefSeq" id="XP_054836303.1">
    <property type="nucleotide sequence ID" value="XM_054980328.1"/>
</dbReference>
<dbReference type="SUPFAM" id="SSF49562">
    <property type="entry name" value="C2 domain (Calcium/lipid-binding domain, CaLB)"/>
    <property type="match status" value="1"/>
</dbReference>
<evidence type="ECO:0000259" key="5">
    <source>
        <dbReference type="PROSITE" id="PS50018"/>
    </source>
</evidence>
<reference evidence="7" key="1">
    <citation type="submission" date="2025-08" db="UniProtKB">
        <authorList>
            <consortium name="RefSeq"/>
        </authorList>
    </citation>
    <scope>IDENTIFICATION</scope>
    <source>
        <tissue evidence="7">Blood</tissue>
    </source>
</reference>
<dbReference type="InterPro" id="IPR021887">
    <property type="entry name" value="DAB2P_C"/>
</dbReference>
<dbReference type="CDD" id="cd04013">
    <property type="entry name" value="C2_SynGAP_like"/>
    <property type="match status" value="1"/>
</dbReference>
<dbReference type="PANTHER" id="PTHR10194">
    <property type="entry name" value="RAS GTPASE-ACTIVATING PROTEINS"/>
    <property type="match status" value="1"/>
</dbReference>
<feature type="region of interest" description="Disordered" evidence="3">
    <location>
        <begin position="781"/>
        <end position="869"/>
    </location>
</feature>
<name>A0AA97JDU5_EUBMA</name>
<dbReference type="FunFam" id="1.10.506.10:FF:000001">
    <property type="entry name" value="Ras GTPase-activating protein nGAP isoform 2"/>
    <property type="match status" value="1"/>
</dbReference>
<keyword evidence="6" id="KW-1185">Reference proteome</keyword>
<feature type="region of interest" description="Disordered" evidence="3">
    <location>
        <begin position="105"/>
        <end position="139"/>
    </location>
</feature>
<dbReference type="GO" id="GO:0005096">
    <property type="term" value="F:GTPase activator activity"/>
    <property type="evidence" value="ECO:0007669"/>
    <property type="project" value="UniProtKB-KW"/>
</dbReference>
<dbReference type="Pfam" id="PF25321">
    <property type="entry name" value="PH_RASGAP"/>
    <property type="match status" value="1"/>
</dbReference>
<feature type="domain" description="C2" evidence="4">
    <location>
        <begin position="163"/>
        <end position="281"/>
    </location>
</feature>
<feature type="compositionally biased region" description="Low complexity" evidence="3">
    <location>
        <begin position="817"/>
        <end position="844"/>
    </location>
</feature>
<dbReference type="GeneID" id="129330293"/>
<dbReference type="Pfam" id="PF12004">
    <property type="entry name" value="DAB2P_C"/>
    <property type="match status" value="2"/>
</dbReference>
<dbReference type="Proteomes" id="UP001190640">
    <property type="component" value="Chromosome 5"/>
</dbReference>
<dbReference type="PROSITE" id="PS50004">
    <property type="entry name" value="C2"/>
    <property type="match status" value="1"/>
</dbReference>
<dbReference type="PROSITE" id="PS50018">
    <property type="entry name" value="RAS_GTPASE_ACTIV_2"/>
    <property type="match status" value="1"/>
</dbReference>
<feature type="region of interest" description="Disordered" evidence="3">
    <location>
        <begin position="1069"/>
        <end position="1089"/>
    </location>
</feature>
<feature type="region of interest" description="Disordered" evidence="3">
    <location>
        <begin position="1"/>
        <end position="22"/>
    </location>
</feature>
<dbReference type="Pfam" id="PF00616">
    <property type="entry name" value="RasGAP"/>
    <property type="match status" value="2"/>
</dbReference>
<dbReference type="InterPro" id="IPR039360">
    <property type="entry name" value="Ras_GTPase"/>
</dbReference>
<dbReference type="SUPFAM" id="SSF48350">
    <property type="entry name" value="GTPase activation domain, GAP"/>
    <property type="match status" value="1"/>
</dbReference>
<feature type="compositionally biased region" description="Polar residues" evidence="3">
    <location>
        <begin position="682"/>
        <end position="695"/>
    </location>
</feature>
<proteinExistence type="predicted"/>
<evidence type="ECO:0000256" key="1">
    <source>
        <dbReference type="ARBA" id="ARBA00022468"/>
    </source>
</evidence>
<sequence length="1172" mass="131734">MLEKHFARSERSHAQMQREPSQVMATPGTCRLLEKGITVSPQWENVPRGEADLMVDWVAEDGGQELSAEPTKGRRLRRTVSVPSEGQFSDIPLLQISVMPIGSTRLEVPAEKSPRRRSISGTSSSDKTSPIDSSNTSPFKVPVTYSSGSKCFSCTSAAERDQWMENLRRAVQPNKDNCRRAENILRLWIIEARELASKKKYFCELCLDDTLFARTTSKARADNIFWGEHFEFSGFPSIINITVHIYEDVEKKKKKDKNNYVGLVNIPVASVTGRPFMEKWYPISTPTPNKGKSGGPSIRIKSRYQTIIILPMEQYKEFDEFVTNNYTLLCRVLEPVISVQYKEEMACALVHIFQSTGRAKDFLTDLVMSEVDRCGDHDVLIFRENTLATKSDEEYFKLVGQKYLHDTLGEFIKALYESDENCEVDPSKSSPNDLYDHQCNLKMCCELVFCKIVNTYCVFPRELMEVFASWKQQCLNRGKQDISECLISALLFLRFLCPAIISQSLFNLMQEYPDDNTSRALTLVAKVIQNLANFTRFGNKEEYITFMKEFLEHEWGGMKHFLEEISDADTISSTPGFEGYIDLGREIAALHSLLWKVVCQLDKGENSFLQTTVEKLGPLPQTVLDLAKAVSNPTPIQHQLRRLTDHSSRSNVSLSSGLQKIFEDPTDGESKLMPPAKGQLLRIQNKTSRSAGSSEQGDDPCQVPNARSVSLMNLQDPNAPLGFPACTMNDSTLSATGSHLSVGEVVGIKVFYGMPQNAPQSRGPVKPPRLHKPLSFQNPVYHGNTSMPLPAPAQPMPPSLIPPQQMSTPILGHPKSTESVDSSLESISVTSSQSQHSSELKTSSPGNSSTEDITRRSVRSEDLLPHCSKIQSPVDTATLSPVEGTAAWVLNNGQYDGDQEEAKHAEKENMDEIYTLIDQVGDAVHSQNALEKFLKESDKRMLQHVEWLIKALLFTTTVTEYRQNQKDEEENKYKKFEAKESQHDLITRTEEEQIVRNDTIHLENSVEEDLKNFSTLPAMDQLAITNRLEYLREKLLKIGQCCSSMDLMDFTSPMSLPNINHVSVNTTAPTTLNLTPNHDSRKRPSNQSSLLQRANVNPPTEICRQAFKPALHTTDLAGMLLAHRCGQPMRAVPFTGNRLQSCLIRPVQPVGRDIPHQLLRLDGLMIMSIRQV</sequence>
<dbReference type="FunFam" id="2.60.40.150:FF:000010">
    <property type="entry name" value="Ras GTPase-activating protein nGAP isoform 2"/>
    <property type="match status" value="1"/>
</dbReference>
<dbReference type="SMART" id="SM00239">
    <property type="entry name" value="C2"/>
    <property type="match status" value="1"/>
</dbReference>
<dbReference type="CDD" id="cd05136">
    <property type="entry name" value="RasGAP_DAB2IP"/>
    <property type="match status" value="1"/>
</dbReference>
<dbReference type="Pfam" id="PF00168">
    <property type="entry name" value="C2"/>
    <property type="match status" value="1"/>
</dbReference>
<evidence type="ECO:0000259" key="4">
    <source>
        <dbReference type="PROSITE" id="PS50004"/>
    </source>
</evidence>
<feature type="compositionally biased region" description="Low complexity" evidence="3">
    <location>
        <begin position="119"/>
        <end position="134"/>
    </location>
</feature>
<feature type="compositionally biased region" description="Basic and acidic residues" evidence="3">
    <location>
        <begin position="1"/>
        <end position="13"/>
    </location>
</feature>
<evidence type="ECO:0000256" key="3">
    <source>
        <dbReference type="SAM" id="MobiDB-lite"/>
    </source>
</evidence>
<dbReference type="SMART" id="SM00323">
    <property type="entry name" value="RasGAP"/>
    <property type="match status" value="1"/>
</dbReference>